<dbReference type="Pfam" id="PF13445">
    <property type="entry name" value="zf-RING_UBOX"/>
    <property type="match status" value="1"/>
</dbReference>
<evidence type="ECO:0000256" key="2">
    <source>
        <dbReference type="ARBA" id="ARBA00022771"/>
    </source>
</evidence>
<keyword evidence="2" id="KW-0863">Zinc-finger</keyword>
<feature type="domain" description="Zinc finger RING-type eukaryotic" evidence="5">
    <location>
        <begin position="69"/>
        <end position="93"/>
    </location>
</feature>
<gene>
    <name evidence="6" type="ORF">C2S53_020602</name>
</gene>
<evidence type="ECO:0000256" key="4">
    <source>
        <dbReference type="SAM" id="MobiDB-lite"/>
    </source>
</evidence>
<dbReference type="PANTHER" id="PTHR22894">
    <property type="entry name" value="RING-TYPE DOMAIN-CONTAINING PROTEIN"/>
    <property type="match status" value="1"/>
</dbReference>
<feature type="compositionally biased region" description="Basic and acidic residues" evidence="4">
    <location>
        <begin position="33"/>
        <end position="47"/>
    </location>
</feature>
<dbReference type="InterPro" id="IPR013083">
    <property type="entry name" value="Znf_RING/FYVE/PHD"/>
</dbReference>
<dbReference type="EMBL" id="SDAM02004103">
    <property type="protein sequence ID" value="KAH6820376.1"/>
    <property type="molecule type" value="Genomic_DNA"/>
</dbReference>
<accession>A0AAD4NZ61</accession>
<dbReference type="AlphaFoldDB" id="A0AAD4NZ61"/>
<evidence type="ECO:0000256" key="3">
    <source>
        <dbReference type="ARBA" id="ARBA00022833"/>
    </source>
</evidence>
<sequence length="103" mass="11056">MKSNMEDPLSSAANVNAQTEELPESKNVVKMGSQEREGKLENGDGSKDVVNATGGGGYSRDRPPVDDCCPICFDDFYIPCRTSCGHWYCGNSLSLSLSLSLSS</sequence>
<dbReference type="GO" id="GO:0061630">
    <property type="term" value="F:ubiquitin protein ligase activity"/>
    <property type="evidence" value="ECO:0007669"/>
    <property type="project" value="InterPro"/>
</dbReference>
<dbReference type="GO" id="GO:0008270">
    <property type="term" value="F:zinc ion binding"/>
    <property type="evidence" value="ECO:0007669"/>
    <property type="project" value="UniProtKB-KW"/>
</dbReference>
<dbReference type="InterPro" id="IPR038896">
    <property type="entry name" value="RNF170"/>
</dbReference>
<name>A0AAD4NZ61_PERFH</name>
<keyword evidence="1" id="KW-0479">Metal-binding</keyword>
<protein>
    <submittedName>
        <fullName evidence="6">RING/U-box superfamily protein</fullName>
    </submittedName>
</protein>
<dbReference type="Proteomes" id="UP001190926">
    <property type="component" value="Unassembled WGS sequence"/>
</dbReference>
<feature type="region of interest" description="Disordered" evidence="4">
    <location>
        <begin position="1"/>
        <end position="58"/>
    </location>
</feature>
<evidence type="ECO:0000259" key="5">
    <source>
        <dbReference type="Pfam" id="PF13445"/>
    </source>
</evidence>
<keyword evidence="3" id="KW-0862">Zinc</keyword>
<comment type="caution">
    <text evidence="6">The sequence shown here is derived from an EMBL/GenBank/DDBJ whole genome shotgun (WGS) entry which is preliminary data.</text>
</comment>
<evidence type="ECO:0000313" key="6">
    <source>
        <dbReference type="EMBL" id="KAH6820376.1"/>
    </source>
</evidence>
<dbReference type="PANTHER" id="PTHR22894:SF6">
    <property type="entry name" value="E3 UBIQUITIN-PROTEIN LIGASE RNF170-LIKE ISOFORM X1"/>
    <property type="match status" value="1"/>
</dbReference>
<evidence type="ECO:0000313" key="7">
    <source>
        <dbReference type="Proteomes" id="UP001190926"/>
    </source>
</evidence>
<reference evidence="6 7" key="1">
    <citation type="journal article" date="2021" name="Nat. Commun.">
        <title>Incipient diploidization of the medicinal plant Perilla within 10,000 years.</title>
        <authorList>
            <person name="Zhang Y."/>
            <person name="Shen Q."/>
            <person name="Leng L."/>
            <person name="Zhang D."/>
            <person name="Chen S."/>
            <person name="Shi Y."/>
            <person name="Ning Z."/>
            <person name="Chen S."/>
        </authorList>
    </citation>
    <scope>NUCLEOTIDE SEQUENCE [LARGE SCALE GENOMIC DNA]</scope>
    <source>
        <strain evidence="7">cv. PC099</strain>
    </source>
</reference>
<dbReference type="Gene3D" id="3.30.40.10">
    <property type="entry name" value="Zinc/RING finger domain, C3HC4 (zinc finger)"/>
    <property type="match status" value="1"/>
</dbReference>
<evidence type="ECO:0000256" key="1">
    <source>
        <dbReference type="ARBA" id="ARBA00022723"/>
    </source>
</evidence>
<organism evidence="6 7">
    <name type="scientific">Perilla frutescens var. hirtella</name>
    <name type="common">Perilla citriodora</name>
    <name type="synonym">Perilla setoyensis</name>
    <dbReference type="NCBI Taxonomy" id="608512"/>
    <lineage>
        <taxon>Eukaryota</taxon>
        <taxon>Viridiplantae</taxon>
        <taxon>Streptophyta</taxon>
        <taxon>Embryophyta</taxon>
        <taxon>Tracheophyta</taxon>
        <taxon>Spermatophyta</taxon>
        <taxon>Magnoliopsida</taxon>
        <taxon>eudicotyledons</taxon>
        <taxon>Gunneridae</taxon>
        <taxon>Pentapetalae</taxon>
        <taxon>asterids</taxon>
        <taxon>lamiids</taxon>
        <taxon>Lamiales</taxon>
        <taxon>Lamiaceae</taxon>
        <taxon>Nepetoideae</taxon>
        <taxon>Elsholtzieae</taxon>
        <taxon>Perilla</taxon>
    </lineage>
</organism>
<dbReference type="InterPro" id="IPR027370">
    <property type="entry name" value="Znf-RING_euk"/>
</dbReference>
<keyword evidence="7" id="KW-1185">Reference proteome</keyword>
<proteinExistence type="predicted"/>
<dbReference type="SUPFAM" id="SSF57850">
    <property type="entry name" value="RING/U-box"/>
    <property type="match status" value="1"/>
</dbReference>